<name>A0A119VD98_9BURK</name>
<dbReference type="Proteomes" id="UP000068016">
    <property type="component" value="Unassembled WGS sequence"/>
</dbReference>
<proteinExistence type="predicted"/>
<accession>A0A119VD98</accession>
<dbReference type="AlphaFoldDB" id="A0A119VD98"/>
<dbReference type="EMBL" id="LPLZ01000086">
    <property type="protein sequence ID" value="KWN05146.1"/>
    <property type="molecule type" value="Genomic_DNA"/>
</dbReference>
<gene>
    <name evidence="1" type="ORF">WT83_30035</name>
</gene>
<evidence type="ECO:0000313" key="1">
    <source>
        <dbReference type="EMBL" id="KWN05146.1"/>
    </source>
</evidence>
<comment type="caution">
    <text evidence="1">The sequence shown here is derived from an EMBL/GenBank/DDBJ whole genome shotgun (WGS) entry which is preliminary data.</text>
</comment>
<evidence type="ECO:0000313" key="2">
    <source>
        <dbReference type="Proteomes" id="UP000068016"/>
    </source>
</evidence>
<reference evidence="1 2" key="1">
    <citation type="submission" date="2015-11" db="EMBL/GenBank/DDBJ databases">
        <title>Expanding the genomic diversity of Burkholderia species for the development of highly accurate diagnostics.</title>
        <authorList>
            <person name="Sahl J."/>
            <person name="Keim P."/>
            <person name="Wagner D."/>
        </authorList>
    </citation>
    <scope>NUCLEOTIDE SEQUENCE [LARGE SCALE GENOMIC DNA]</scope>
    <source>
        <strain evidence="1 2">MSMB793WGS</strain>
    </source>
</reference>
<sequence length="190" mass="21127">MLPTLRMNRNFVEALLAEPAPCFAMGLVAEGQTHYACLALRPVEDIPKEITRGGFNFGHSIRGTDDSGVVHFGFEFYGYRIFNALINPSNFIARTILSHMVDTKAFFFFAINPSGGVTVFKARIGKYSLDSIESHLERLLHSTTSDAQYDAALTMFSDHPNLFGPMSHWVCRNCEDCLDLSDNVIELGPA</sequence>
<organism evidence="1 2">
    <name type="scientific">Burkholderia territorii</name>
    <dbReference type="NCBI Taxonomy" id="1503055"/>
    <lineage>
        <taxon>Bacteria</taxon>
        <taxon>Pseudomonadati</taxon>
        <taxon>Pseudomonadota</taxon>
        <taxon>Betaproteobacteria</taxon>
        <taxon>Burkholderiales</taxon>
        <taxon>Burkholderiaceae</taxon>
        <taxon>Burkholderia</taxon>
        <taxon>Burkholderia cepacia complex</taxon>
    </lineage>
</organism>
<protein>
    <submittedName>
        <fullName evidence="1">Uncharacterized protein</fullName>
    </submittedName>
</protein>
<dbReference type="RefSeq" id="WP_060348758.1">
    <property type="nucleotide sequence ID" value="NZ_LPLZ01000086.1"/>
</dbReference>